<organism evidence="3 4">
    <name type="scientific">Acinetobacter gerneri</name>
    <dbReference type="NCBI Taxonomy" id="202952"/>
    <lineage>
        <taxon>Bacteria</taxon>
        <taxon>Pseudomonadati</taxon>
        <taxon>Pseudomonadota</taxon>
        <taxon>Gammaproteobacteria</taxon>
        <taxon>Moraxellales</taxon>
        <taxon>Moraxellaceae</taxon>
        <taxon>Acinetobacter</taxon>
    </lineage>
</organism>
<keyword evidence="2" id="KW-0732">Signal</keyword>
<feature type="signal peptide" evidence="2">
    <location>
        <begin position="1"/>
        <end position="21"/>
    </location>
</feature>
<comment type="caution">
    <text evidence="3">The sequence shown here is derived from an EMBL/GenBank/DDBJ whole genome shotgun (WGS) entry which is preliminary data.</text>
</comment>
<name>A0AAW8JL87_9GAMM</name>
<feature type="chain" id="PRO_5043768127" evidence="2">
    <location>
        <begin position="22"/>
        <end position="206"/>
    </location>
</feature>
<evidence type="ECO:0000256" key="1">
    <source>
        <dbReference type="SAM" id="MobiDB-lite"/>
    </source>
</evidence>
<dbReference type="EMBL" id="JAVIDA010000013">
    <property type="protein sequence ID" value="MDQ9071975.1"/>
    <property type="molecule type" value="Genomic_DNA"/>
</dbReference>
<protein>
    <submittedName>
        <fullName evidence="3">Uncharacterized protein</fullName>
    </submittedName>
</protein>
<evidence type="ECO:0000256" key="2">
    <source>
        <dbReference type="SAM" id="SignalP"/>
    </source>
</evidence>
<gene>
    <name evidence="3" type="ORF">RFH51_10950</name>
</gene>
<feature type="compositionally biased region" description="Polar residues" evidence="1">
    <location>
        <begin position="128"/>
        <end position="192"/>
    </location>
</feature>
<feature type="region of interest" description="Disordered" evidence="1">
    <location>
        <begin position="128"/>
        <end position="206"/>
    </location>
</feature>
<dbReference type="Proteomes" id="UP001243195">
    <property type="component" value="Unassembled WGS sequence"/>
</dbReference>
<dbReference type="AlphaFoldDB" id="A0AAW8JL87"/>
<dbReference type="RefSeq" id="WP_308956468.1">
    <property type="nucleotide sequence ID" value="NZ_JAVICY010000016.1"/>
</dbReference>
<proteinExistence type="predicted"/>
<sequence length="206" mass="21762">MNKMKYTLASGLLLCSVSIYAETTPNVKTPPPYGDNPNIFVVLGHKTKVAVQNTANKVGAATERGIQKIKPKVENSWDETKTYSAEQAEIAKENTIKAKDKAVEKIINVKDSVIGVNGGTVPIEQGQLSQSNYPAQPSSTALIVPNNPVSSLNQANSDSSGQITSTSIATPQASSQVATPTQAAPEINTSKDNPVGGADQENDYPH</sequence>
<evidence type="ECO:0000313" key="4">
    <source>
        <dbReference type="Proteomes" id="UP001243195"/>
    </source>
</evidence>
<evidence type="ECO:0000313" key="3">
    <source>
        <dbReference type="EMBL" id="MDQ9071975.1"/>
    </source>
</evidence>
<reference evidence="3" key="1">
    <citation type="submission" date="2023-08" db="EMBL/GenBank/DDBJ databases">
        <title>Emergence of clinically-relevant ST2 carbapenem-resistant Acinetobacter baumannii strains in hospital sewages in Zhejiang, East of China.</title>
        <authorList>
            <person name="Kaichao C."/>
            <person name="Zhang R."/>
        </authorList>
    </citation>
    <scope>NUCLEOTIDE SEQUENCE</scope>
    <source>
        <strain evidence="3">M-SY-60</strain>
    </source>
</reference>
<accession>A0AAW8JL87</accession>